<dbReference type="AlphaFoldDB" id="A0A7C1JWP1"/>
<gene>
    <name evidence="7" type="ORF">ENQ20_02425</name>
</gene>
<evidence type="ECO:0000259" key="6">
    <source>
        <dbReference type="Pfam" id="PF03328"/>
    </source>
</evidence>
<comment type="cofactor">
    <cofactor evidence="1">
        <name>Mg(2+)</name>
        <dbReference type="ChEBI" id="CHEBI:18420"/>
    </cofactor>
</comment>
<evidence type="ECO:0000256" key="5">
    <source>
        <dbReference type="PIRSR" id="PIRSR015582-2"/>
    </source>
</evidence>
<dbReference type="SUPFAM" id="SSF51621">
    <property type="entry name" value="Phosphoenolpyruvate/pyruvate domain"/>
    <property type="match status" value="1"/>
</dbReference>
<dbReference type="EMBL" id="DSMG01000036">
    <property type="protein sequence ID" value="HDX30330.1"/>
    <property type="molecule type" value="Genomic_DNA"/>
</dbReference>
<feature type="binding site" evidence="4">
    <location>
        <position position="135"/>
    </location>
    <ligand>
        <name>substrate</name>
    </ligand>
</feature>
<feature type="binding site" evidence="5">
    <location>
        <position position="135"/>
    </location>
    <ligand>
        <name>Mg(2+)</name>
        <dbReference type="ChEBI" id="CHEBI:18420"/>
    </ligand>
</feature>
<dbReference type="InterPro" id="IPR011206">
    <property type="entry name" value="Citrate_lyase_beta/mcl1/mcl2"/>
</dbReference>
<evidence type="ECO:0000256" key="3">
    <source>
        <dbReference type="ARBA" id="ARBA00022842"/>
    </source>
</evidence>
<dbReference type="PANTHER" id="PTHR32308">
    <property type="entry name" value="LYASE BETA SUBUNIT, PUTATIVE (AFU_ORTHOLOGUE AFUA_4G13030)-RELATED"/>
    <property type="match status" value="1"/>
</dbReference>
<name>A0A7C1JWP1_9CHLR</name>
<comment type="caution">
    <text evidence="7">The sequence shown here is derived from an EMBL/GenBank/DDBJ whole genome shotgun (WGS) entry which is preliminary data.</text>
</comment>
<dbReference type="PIRSF" id="PIRSF015582">
    <property type="entry name" value="Cit_lyase_B"/>
    <property type="match status" value="1"/>
</dbReference>
<dbReference type="GO" id="GO:0006107">
    <property type="term" value="P:oxaloacetate metabolic process"/>
    <property type="evidence" value="ECO:0007669"/>
    <property type="project" value="TreeGrafter"/>
</dbReference>
<sequence>MAVQNIHFPRRSLLFMPGDSMRKMQKAAGWEVDTVILDLEDGVAQNRKVEARLTTAEALRTLDFGTRERLVRLNHISTGLPPEEIEITAPWRPDGYIVPKAEDESDLRSIDRLLELAEQRLGLKTGSFRLFAMIETARGVMNLREIARATMRLEGLIFGAEDLAGDIGAIRTPEGWEVFYARSAVVIAAAAYGLQAFDMIYADYHDLEGLEKESRFARQLGYAGKTCIHPNQTLIVNRAFSPTEEEVERARRLVQAFEENQAAGAGAFSFEGKMVDMPMVVAARKILARAR</sequence>
<dbReference type="Gene3D" id="3.20.20.60">
    <property type="entry name" value="Phosphoenolpyruvate-binding domains"/>
    <property type="match status" value="1"/>
</dbReference>
<evidence type="ECO:0000256" key="4">
    <source>
        <dbReference type="PIRSR" id="PIRSR015582-1"/>
    </source>
</evidence>
<dbReference type="Pfam" id="PF03328">
    <property type="entry name" value="HpcH_HpaI"/>
    <property type="match status" value="1"/>
</dbReference>
<proteinExistence type="predicted"/>
<dbReference type="InterPro" id="IPR005000">
    <property type="entry name" value="Aldolase/citrate-lyase_domain"/>
</dbReference>
<evidence type="ECO:0000256" key="2">
    <source>
        <dbReference type="ARBA" id="ARBA00022723"/>
    </source>
</evidence>
<accession>A0A7C1JWP1</accession>
<reference evidence="7" key="1">
    <citation type="journal article" date="2020" name="mSystems">
        <title>Genome- and Community-Level Interaction Insights into Carbon Utilization and Element Cycling Functions of Hydrothermarchaeota in Hydrothermal Sediment.</title>
        <authorList>
            <person name="Zhou Z."/>
            <person name="Liu Y."/>
            <person name="Xu W."/>
            <person name="Pan J."/>
            <person name="Luo Z.H."/>
            <person name="Li M."/>
        </authorList>
    </citation>
    <scope>NUCLEOTIDE SEQUENCE [LARGE SCALE GENOMIC DNA]</scope>
    <source>
        <strain evidence="7">SpSt-289</strain>
    </source>
</reference>
<keyword evidence="3 5" id="KW-0460">Magnesium</keyword>
<dbReference type="InterPro" id="IPR015813">
    <property type="entry name" value="Pyrv/PenolPyrv_kinase-like_dom"/>
</dbReference>
<evidence type="ECO:0000256" key="1">
    <source>
        <dbReference type="ARBA" id="ARBA00001946"/>
    </source>
</evidence>
<feature type="domain" description="HpcH/HpaI aldolase/citrate lyase" evidence="6">
    <location>
        <begin position="11"/>
        <end position="230"/>
    </location>
</feature>
<dbReference type="InterPro" id="IPR040442">
    <property type="entry name" value="Pyrv_kinase-like_dom_sf"/>
</dbReference>
<dbReference type="GO" id="GO:0016829">
    <property type="term" value="F:lyase activity"/>
    <property type="evidence" value="ECO:0007669"/>
    <property type="project" value="UniProtKB-KW"/>
</dbReference>
<evidence type="ECO:0000313" key="7">
    <source>
        <dbReference type="EMBL" id="HDX30330.1"/>
    </source>
</evidence>
<feature type="binding site" evidence="4">
    <location>
        <position position="72"/>
    </location>
    <ligand>
        <name>substrate</name>
    </ligand>
</feature>
<keyword evidence="2 5" id="KW-0479">Metal-binding</keyword>
<protein>
    <submittedName>
        <fullName evidence="7">CoA ester lyase</fullName>
    </submittedName>
</protein>
<dbReference type="GO" id="GO:0000287">
    <property type="term" value="F:magnesium ion binding"/>
    <property type="evidence" value="ECO:0007669"/>
    <property type="project" value="TreeGrafter"/>
</dbReference>
<organism evidence="7">
    <name type="scientific">Caldilinea aerophila</name>
    <dbReference type="NCBI Taxonomy" id="133453"/>
    <lineage>
        <taxon>Bacteria</taxon>
        <taxon>Bacillati</taxon>
        <taxon>Chloroflexota</taxon>
        <taxon>Caldilineae</taxon>
        <taxon>Caldilineales</taxon>
        <taxon>Caldilineaceae</taxon>
        <taxon>Caldilinea</taxon>
    </lineage>
</organism>
<feature type="binding site" evidence="5">
    <location>
        <position position="162"/>
    </location>
    <ligand>
        <name>Mg(2+)</name>
        <dbReference type="ChEBI" id="CHEBI:18420"/>
    </ligand>
</feature>
<keyword evidence="7" id="KW-0456">Lyase</keyword>
<dbReference type="PANTHER" id="PTHR32308:SF0">
    <property type="entry name" value="HPCH_HPAI ALDOLASE_CITRATE LYASE DOMAIN-CONTAINING PROTEIN"/>
    <property type="match status" value="1"/>
</dbReference>